<dbReference type="Proteomes" id="UP000053467">
    <property type="component" value="Unassembled WGS sequence"/>
</dbReference>
<reference evidence="3" key="1">
    <citation type="journal article" date="2015" name="MBio">
        <title>Genome-Resolved Metagenomic Analysis Reveals Roles for Candidate Phyla and Other Microbial Community Members in Biogeochemical Transformations in Oil Reservoirs.</title>
        <authorList>
            <person name="Hu P."/>
            <person name="Tom L."/>
            <person name="Singh A."/>
            <person name="Thomas B.C."/>
            <person name="Baker B.J."/>
            <person name="Piceno Y.M."/>
            <person name="Andersen G.L."/>
            <person name="Banfield J.F."/>
        </authorList>
    </citation>
    <scope>NUCLEOTIDE SEQUENCE [LARGE SCALE GENOMIC DNA]</scope>
</reference>
<feature type="transmembrane region" description="Helical" evidence="1">
    <location>
        <begin position="7"/>
        <end position="25"/>
    </location>
</feature>
<gene>
    <name evidence="2" type="ORF">XE03_0727</name>
</gene>
<dbReference type="AlphaFoldDB" id="A0A101I2T1"/>
<feature type="transmembrane region" description="Helical" evidence="1">
    <location>
        <begin position="203"/>
        <end position="224"/>
    </location>
</feature>
<feature type="transmembrane region" description="Helical" evidence="1">
    <location>
        <begin position="172"/>
        <end position="191"/>
    </location>
</feature>
<feature type="transmembrane region" description="Helical" evidence="1">
    <location>
        <begin position="146"/>
        <end position="166"/>
    </location>
</feature>
<organism evidence="2 3">
    <name type="scientific">candidate division TA06 bacterium 34_109</name>
    <dbReference type="NCBI Taxonomy" id="1635277"/>
    <lineage>
        <taxon>Bacteria</taxon>
        <taxon>Bacteria division TA06</taxon>
    </lineage>
</organism>
<proteinExistence type="predicted"/>
<comment type="caution">
    <text evidence="2">The sequence shown here is derived from an EMBL/GenBank/DDBJ whole genome shotgun (WGS) entry which is preliminary data.</text>
</comment>
<sequence>MKILNRTILTVFYLLCVVVQLFATYKASLISTDRATYDERKDGIYFKYIPTSSNLYKTGISIGDKLIYVNDIKIENKHYLFNLIFDRIEPSSKVVYKVLEGEKIKTVILELEKRFSIFELVFSLFLGISFLTLIFLIIFHYPPSKTLISFFFLFLTLSFISVFINVPFSNKILYSMFIFLCFINQISLFIFTKNFLINIKYNIISYSILIIFVFAILFWMGNYIHWTFTLYVEDYKKVMQSLKLFQFAISLNMIHSIILIMNKVLKLYEKGSPVEYFATSYLFIFILLTYPIFYSLPIILRKRELVPFYFFFLFYYIALILMLRYKNKLYKVFL</sequence>
<feature type="transmembrane region" description="Helical" evidence="1">
    <location>
        <begin position="306"/>
        <end position="325"/>
    </location>
</feature>
<keyword evidence="1" id="KW-0472">Membrane</keyword>
<dbReference type="Gene3D" id="2.30.42.10">
    <property type="match status" value="1"/>
</dbReference>
<dbReference type="SUPFAM" id="SSF50156">
    <property type="entry name" value="PDZ domain-like"/>
    <property type="match status" value="1"/>
</dbReference>
<dbReference type="InterPro" id="IPR036034">
    <property type="entry name" value="PDZ_sf"/>
</dbReference>
<name>A0A101I2T1_UNCT6</name>
<feature type="transmembrane region" description="Helical" evidence="1">
    <location>
        <begin position="277"/>
        <end position="300"/>
    </location>
</feature>
<keyword evidence="1" id="KW-1133">Transmembrane helix</keyword>
<evidence type="ECO:0000313" key="3">
    <source>
        <dbReference type="Proteomes" id="UP000053467"/>
    </source>
</evidence>
<keyword evidence="1" id="KW-0812">Transmembrane</keyword>
<dbReference type="EMBL" id="LGGX01000005">
    <property type="protein sequence ID" value="KUK87329.1"/>
    <property type="molecule type" value="Genomic_DNA"/>
</dbReference>
<feature type="transmembrane region" description="Helical" evidence="1">
    <location>
        <begin position="244"/>
        <end position="265"/>
    </location>
</feature>
<evidence type="ECO:0000256" key="1">
    <source>
        <dbReference type="SAM" id="Phobius"/>
    </source>
</evidence>
<evidence type="ECO:0008006" key="4">
    <source>
        <dbReference type="Google" id="ProtNLM"/>
    </source>
</evidence>
<protein>
    <recommendedName>
        <fullName evidence="4">PDZ domain-containing protein</fullName>
    </recommendedName>
</protein>
<feature type="transmembrane region" description="Helical" evidence="1">
    <location>
        <begin position="120"/>
        <end position="139"/>
    </location>
</feature>
<accession>A0A101I2T1</accession>
<evidence type="ECO:0000313" key="2">
    <source>
        <dbReference type="EMBL" id="KUK87329.1"/>
    </source>
</evidence>